<evidence type="ECO:0000313" key="6">
    <source>
        <dbReference type="Proteomes" id="UP001430953"/>
    </source>
</evidence>
<evidence type="ECO:0000256" key="1">
    <source>
        <dbReference type="ARBA" id="ARBA00022884"/>
    </source>
</evidence>
<feature type="compositionally biased region" description="Basic residues" evidence="3">
    <location>
        <begin position="106"/>
        <end position="117"/>
    </location>
</feature>
<evidence type="ECO:0000256" key="3">
    <source>
        <dbReference type="SAM" id="MobiDB-lite"/>
    </source>
</evidence>
<organism evidence="5 6">
    <name type="scientific">Cardiocondyla obscurior</name>
    <dbReference type="NCBI Taxonomy" id="286306"/>
    <lineage>
        <taxon>Eukaryota</taxon>
        <taxon>Metazoa</taxon>
        <taxon>Ecdysozoa</taxon>
        <taxon>Arthropoda</taxon>
        <taxon>Hexapoda</taxon>
        <taxon>Insecta</taxon>
        <taxon>Pterygota</taxon>
        <taxon>Neoptera</taxon>
        <taxon>Endopterygota</taxon>
        <taxon>Hymenoptera</taxon>
        <taxon>Apocrita</taxon>
        <taxon>Aculeata</taxon>
        <taxon>Formicoidea</taxon>
        <taxon>Formicidae</taxon>
        <taxon>Myrmicinae</taxon>
        <taxon>Cardiocondyla</taxon>
    </lineage>
</organism>
<feature type="compositionally biased region" description="Basic and acidic residues" evidence="3">
    <location>
        <begin position="25"/>
        <end position="35"/>
    </location>
</feature>
<dbReference type="SUPFAM" id="SSF54928">
    <property type="entry name" value="RNA-binding domain, RBD"/>
    <property type="match status" value="1"/>
</dbReference>
<feature type="compositionally biased region" description="Acidic residues" evidence="3">
    <location>
        <begin position="266"/>
        <end position="336"/>
    </location>
</feature>
<feature type="compositionally biased region" description="Basic and acidic residues" evidence="3">
    <location>
        <begin position="86"/>
        <end position="105"/>
    </location>
</feature>
<dbReference type="EMBL" id="JADYXP020000016">
    <property type="protein sequence ID" value="KAL0108151.1"/>
    <property type="molecule type" value="Genomic_DNA"/>
</dbReference>
<feature type="compositionally biased region" description="Acidic residues" evidence="3">
    <location>
        <begin position="207"/>
        <end position="236"/>
    </location>
</feature>
<feature type="domain" description="RRM" evidence="4">
    <location>
        <begin position="406"/>
        <end position="483"/>
    </location>
</feature>
<sequence length="513" mass="58920">MKSKVDKKGRKRSFSETSVPKKLNQKQEDSNEFKKGGKKGKFANVKQNGHSISGEKAAPAPIEVVNKQKQNKAKPQSSNVIKAVQTKKDPKKKTNETAVKKESNFQKKRSKRVSIHKRGLSVEEMREKIEEIRSRDHLSKRAKRMLSVLNRKLKSSDEQVKKVNTIDNKNNKKLLVRNILLSKQKANNANKIKVDKKPAQKKIKELQDEDESNSEVDSDNEESLDDESVSDESEVEGNEKKRIQKPVGSVIGEGKIKSLKKVKKDDEEDEEDIDSDIDEEELESEMDEEELESEEDEELESGEDEEGIESEDDEEQIESDDDDEDEDDDDEDEGDAENIKKFEKAILELKKDNLQKKIKQEQNKSKQEQNKNKQEQNKNKQEQNKNKQTPQSLNNQQKKDDEKKGIVLFVGNLPTNITKKELQQYFLTKVNTVNKIKIPTKPNKSQRGFAYVEVPNEVEFEKGLSLHHTLFKKKKIDVEFSIHANDKEITKKFLASNNAKLRAAVQKAKKVDV</sequence>
<evidence type="ECO:0000256" key="2">
    <source>
        <dbReference type="PROSITE-ProRule" id="PRU00176"/>
    </source>
</evidence>
<dbReference type="Pfam" id="PF00076">
    <property type="entry name" value="RRM_1"/>
    <property type="match status" value="1"/>
</dbReference>
<feature type="region of interest" description="Disordered" evidence="3">
    <location>
        <begin position="355"/>
        <end position="400"/>
    </location>
</feature>
<proteinExistence type="predicted"/>
<accession>A0AAW2F0Z7</accession>
<dbReference type="GO" id="GO:0003723">
    <property type="term" value="F:RNA binding"/>
    <property type="evidence" value="ECO:0007669"/>
    <property type="project" value="UniProtKB-UniRule"/>
</dbReference>
<dbReference type="SMART" id="SM00360">
    <property type="entry name" value="RRM"/>
    <property type="match status" value="1"/>
</dbReference>
<dbReference type="InterPro" id="IPR000504">
    <property type="entry name" value="RRM_dom"/>
</dbReference>
<feature type="compositionally biased region" description="Basic and acidic residues" evidence="3">
    <location>
        <begin position="355"/>
        <end position="385"/>
    </location>
</feature>
<evidence type="ECO:0000313" key="5">
    <source>
        <dbReference type="EMBL" id="KAL0108151.1"/>
    </source>
</evidence>
<protein>
    <recommendedName>
        <fullName evidence="4">RRM domain-containing protein</fullName>
    </recommendedName>
</protein>
<evidence type="ECO:0000259" key="4">
    <source>
        <dbReference type="PROSITE" id="PS50102"/>
    </source>
</evidence>
<gene>
    <name evidence="5" type="ORF">PUN28_015026</name>
</gene>
<dbReference type="AlphaFoldDB" id="A0AAW2F0Z7"/>
<dbReference type="InterPro" id="IPR035979">
    <property type="entry name" value="RBD_domain_sf"/>
</dbReference>
<name>A0AAW2F0Z7_9HYME</name>
<dbReference type="InterPro" id="IPR012677">
    <property type="entry name" value="Nucleotide-bd_a/b_plait_sf"/>
</dbReference>
<keyword evidence="6" id="KW-1185">Reference proteome</keyword>
<reference evidence="5 6" key="1">
    <citation type="submission" date="2023-03" db="EMBL/GenBank/DDBJ databases">
        <title>High recombination rates correlate with genetic variation in Cardiocondyla obscurior ants.</title>
        <authorList>
            <person name="Errbii M."/>
        </authorList>
    </citation>
    <scope>NUCLEOTIDE SEQUENCE [LARGE SCALE GENOMIC DNA]</scope>
    <source>
        <strain evidence="5">Alpha-2009</strain>
        <tissue evidence="5">Whole body</tissue>
    </source>
</reference>
<dbReference type="PROSITE" id="PS50102">
    <property type="entry name" value="RRM"/>
    <property type="match status" value="1"/>
</dbReference>
<feature type="region of interest" description="Disordered" evidence="3">
    <location>
        <begin position="186"/>
        <end position="343"/>
    </location>
</feature>
<dbReference type="Proteomes" id="UP001430953">
    <property type="component" value="Unassembled WGS sequence"/>
</dbReference>
<keyword evidence="1 2" id="KW-0694">RNA-binding</keyword>
<feature type="compositionally biased region" description="Basic and acidic residues" evidence="3">
    <location>
        <begin position="192"/>
        <end position="206"/>
    </location>
</feature>
<dbReference type="Gene3D" id="3.30.70.330">
    <property type="match status" value="1"/>
</dbReference>
<comment type="caution">
    <text evidence="5">The sequence shown here is derived from an EMBL/GenBank/DDBJ whole genome shotgun (WGS) entry which is preliminary data.</text>
</comment>
<feature type="region of interest" description="Disordered" evidence="3">
    <location>
        <begin position="1"/>
        <end position="117"/>
    </location>
</feature>